<evidence type="ECO:0000256" key="1">
    <source>
        <dbReference type="ARBA" id="ARBA00022801"/>
    </source>
</evidence>
<keyword evidence="1" id="KW-0378">Hydrolase</keyword>
<dbReference type="Gene3D" id="3.40.720.10">
    <property type="entry name" value="Alkaline Phosphatase, subunit A"/>
    <property type="match status" value="1"/>
</dbReference>
<dbReference type="Proteomes" id="UP000492821">
    <property type="component" value="Unassembled WGS sequence"/>
</dbReference>
<keyword evidence="4" id="KW-0472">Membrane</keyword>
<dbReference type="PANTHER" id="PTHR10151:SF114">
    <property type="entry name" value="ECTONUCLEOTIDE PYROPHOSPHATASE_PHOSPHODIESTERASE C27A7.3"/>
    <property type="match status" value="1"/>
</dbReference>
<keyword evidence="4" id="KW-0812">Transmembrane</keyword>
<evidence type="ECO:0000313" key="5">
    <source>
        <dbReference type="Proteomes" id="UP000492821"/>
    </source>
</evidence>
<dbReference type="Pfam" id="PF01663">
    <property type="entry name" value="Phosphodiest"/>
    <property type="match status" value="1"/>
</dbReference>
<dbReference type="AlphaFoldDB" id="A0A7E4UNB3"/>
<dbReference type="GO" id="GO:0031674">
    <property type="term" value="C:I band"/>
    <property type="evidence" value="ECO:0007669"/>
    <property type="project" value="TreeGrafter"/>
</dbReference>
<dbReference type="SUPFAM" id="SSF53649">
    <property type="entry name" value="Alkaline phosphatase-like"/>
    <property type="match status" value="1"/>
</dbReference>
<evidence type="ECO:0000313" key="6">
    <source>
        <dbReference type="WBParaSite" id="Pan_g10797.t1"/>
    </source>
</evidence>
<dbReference type="WBParaSite" id="Pan_g10797.t1">
    <property type="protein sequence ID" value="Pan_g10797.t1"/>
    <property type="gene ID" value="Pan_g10797"/>
</dbReference>
<protein>
    <submittedName>
        <fullName evidence="6">NUC domain-containing protein</fullName>
    </submittedName>
</protein>
<keyword evidence="4" id="KW-1133">Transmembrane helix</keyword>
<reference evidence="6" key="2">
    <citation type="submission" date="2020-10" db="UniProtKB">
        <authorList>
            <consortium name="WormBaseParasite"/>
        </authorList>
    </citation>
    <scope>IDENTIFICATION</scope>
</reference>
<dbReference type="CDD" id="cd16018">
    <property type="entry name" value="Enpp"/>
    <property type="match status" value="1"/>
</dbReference>
<name>A0A7E4UNB3_PANRE</name>
<dbReference type="InterPro" id="IPR017850">
    <property type="entry name" value="Alkaline_phosphatase_core_sf"/>
</dbReference>
<dbReference type="Gene3D" id="3.30.1360.180">
    <property type="match status" value="1"/>
</dbReference>
<dbReference type="GO" id="GO:0016787">
    <property type="term" value="F:hydrolase activity"/>
    <property type="evidence" value="ECO:0007669"/>
    <property type="project" value="UniProtKB-KW"/>
</dbReference>
<dbReference type="PANTHER" id="PTHR10151">
    <property type="entry name" value="ECTONUCLEOTIDE PYROPHOSPHATASE/PHOSPHODIESTERASE"/>
    <property type="match status" value="1"/>
</dbReference>
<dbReference type="GO" id="GO:0016529">
    <property type="term" value="C:sarcoplasmic reticulum"/>
    <property type="evidence" value="ECO:0007669"/>
    <property type="project" value="TreeGrafter"/>
</dbReference>
<dbReference type="GO" id="GO:0055120">
    <property type="term" value="C:striated muscle dense body"/>
    <property type="evidence" value="ECO:0007669"/>
    <property type="project" value="TreeGrafter"/>
</dbReference>
<accession>A0A7E4UNB3</accession>
<dbReference type="Gene3D" id="3.40.570.10">
    <property type="entry name" value="Extracellular Endonuclease, subunit A"/>
    <property type="match status" value="1"/>
</dbReference>
<reference evidence="5" key="1">
    <citation type="journal article" date="2013" name="Genetics">
        <title>The draft genome and transcriptome of Panagrellus redivivus are shaped by the harsh demands of a free-living lifestyle.</title>
        <authorList>
            <person name="Srinivasan J."/>
            <person name="Dillman A.R."/>
            <person name="Macchietto M.G."/>
            <person name="Heikkinen L."/>
            <person name="Lakso M."/>
            <person name="Fracchia K.M."/>
            <person name="Antoshechkin I."/>
            <person name="Mortazavi A."/>
            <person name="Wong G."/>
            <person name="Sternberg P.W."/>
        </authorList>
    </citation>
    <scope>NUCLEOTIDE SEQUENCE [LARGE SCALE GENOMIC DNA]</scope>
    <source>
        <strain evidence="5">MT8872</strain>
    </source>
</reference>
<organism evidence="5 6">
    <name type="scientific">Panagrellus redivivus</name>
    <name type="common">Microworm</name>
    <dbReference type="NCBI Taxonomy" id="6233"/>
    <lineage>
        <taxon>Eukaryota</taxon>
        <taxon>Metazoa</taxon>
        <taxon>Ecdysozoa</taxon>
        <taxon>Nematoda</taxon>
        <taxon>Chromadorea</taxon>
        <taxon>Rhabditida</taxon>
        <taxon>Tylenchina</taxon>
        <taxon>Panagrolaimomorpha</taxon>
        <taxon>Panagrolaimoidea</taxon>
        <taxon>Panagrolaimidae</taxon>
        <taxon>Panagrellus</taxon>
    </lineage>
</organism>
<proteinExistence type="predicted"/>
<feature type="compositionally biased region" description="Low complexity" evidence="3">
    <location>
        <begin position="596"/>
        <end position="610"/>
    </location>
</feature>
<dbReference type="InterPro" id="IPR044929">
    <property type="entry name" value="DNA/RNA_non-sp_Endonuclease_sf"/>
</dbReference>
<dbReference type="InterPro" id="IPR002591">
    <property type="entry name" value="Phosphodiest/P_Trfase"/>
</dbReference>
<sequence>MVCFISRSFFKELRGRLYILPAKYILCGLVTLVLLFALLLLGFISLWLKKSSLDEVSFYYSDGKWRDSCEKQCTSKFESPPLLLISLDGFRNDYLLRNLTPAVQRLMSCGTTTPYMIPSFPSITFPNHYTIVTGLYPESHGIVDNSMFDRNIGKPSTNSEFPAEHFFHPKNASADWYNGEPIWNTVNFAGKKSGTFFWPGSEVKIQGNEPTYKANFSATTPFSTRVNQVIQWLQLPAITRPSFLTMYFEQPDGAGHAAGPDSDAVNSQLIFVDAMLNYLLQRLDGEGLLGCINIVIVSDHGMETLRPTSFSSFDEFAPKLPPGSLAISSVVGHIYLNDGTAAPSGKNVTPKADKDIYDLFPNATCKKGEKYRLYTRNTMPRRYHYASSRVGDLIVDSRLGSKFFDTKKHKEENKLIGAHGFDNIEPSMRAIFGAMGPSFKQGAVIPPFQNIELYNLFVDVMRLPNRAPNNGTLGRLYSVLKNPPEYPHEKTHIVAQCSKQFELLKCGDSCHFPSLEPNQPYCFTGHAIEFAGPHDACEVPLCNGSITIDAEERPIVVSSLLTSPIPNIDFRANCSLKLHAMPPPPTTPSPDETEPDSSTTVTPNLTTTTTLPPPIDKTCPRVKFVDTISLFALNSYHWFIELTQLKVDPNFIDGVFKHLLQLIYKYRIHYKTLRMFSGVIWDRNNDGLADEVKEGPPTHVFVVLFRCSGAWNTNLTHCVDPEATRVLSFALPLTEKDHNCMYHIEFLFRNTVRVRDVELLTGLQFFTDRVHYHPDLAIRLRTAVVEQLWQLEEHPTQETES</sequence>
<evidence type="ECO:0000256" key="3">
    <source>
        <dbReference type="SAM" id="MobiDB-lite"/>
    </source>
</evidence>
<evidence type="ECO:0000256" key="4">
    <source>
        <dbReference type="SAM" id="Phobius"/>
    </source>
</evidence>
<keyword evidence="2" id="KW-0325">Glycoprotein</keyword>
<feature type="transmembrane region" description="Helical" evidence="4">
    <location>
        <begin position="24"/>
        <end position="48"/>
    </location>
</feature>
<feature type="region of interest" description="Disordered" evidence="3">
    <location>
        <begin position="581"/>
        <end position="612"/>
    </location>
</feature>
<keyword evidence="5" id="KW-1185">Reference proteome</keyword>
<evidence type="ECO:0000256" key="2">
    <source>
        <dbReference type="ARBA" id="ARBA00023180"/>
    </source>
</evidence>